<proteinExistence type="predicted"/>
<keyword evidence="1" id="KW-1133">Transmembrane helix</keyword>
<evidence type="ECO:0000313" key="3">
    <source>
        <dbReference type="Proteomes" id="UP000305410"/>
    </source>
</evidence>
<evidence type="ECO:0000313" key="2">
    <source>
        <dbReference type="EMBL" id="WGM59898.1"/>
    </source>
</evidence>
<dbReference type="RefSeq" id="WP_035260323.1">
    <property type="nucleotide sequence ID" value="NZ_CP122962.1"/>
</dbReference>
<dbReference type="EMBL" id="CP122962">
    <property type="protein sequence ID" value="WGM59898.1"/>
    <property type="molecule type" value="Genomic_DNA"/>
</dbReference>
<protein>
    <submittedName>
        <fullName evidence="2">Uncharacterized protein</fullName>
    </submittedName>
</protein>
<accession>A0AAF0H0M0</accession>
<reference evidence="2" key="2">
    <citation type="submission" date="2023-04" db="EMBL/GenBank/DDBJ databases">
        <title>Complete genome sequence of Agrobacterium salinitolerans CFBP5506.</title>
        <authorList>
            <person name="Yen H.-C."/>
            <person name="Yan X.-H."/>
            <person name="Lai E.-M."/>
            <person name="Kuo C.-H."/>
        </authorList>
    </citation>
    <scope>NUCLEOTIDE SEQUENCE</scope>
    <source>
        <strain evidence="2">CFBP5506</strain>
    </source>
</reference>
<evidence type="ECO:0000256" key="1">
    <source>
        <dbReference type="SAM" id="Phobius"/>
    </source>
</evidence>
<feature type="transmembrane region" description="Helical" evidence="1">
    <location>
        <begin position="40"/>
        <end position="59"/>
    </location>
</feature>
<organism evidence="2 3">
    <name type="scientific">Agrobacterium tumefaciens</name>
    <dbReference type="NCBI Taxonomy" id="358"/>
    <lineage>
        <taxon>Bacteria</taxon>
        <taxon>Pseudomonadati</taxon>
        <taxon>Pseudomonadota</taxon>
        <taxon>Alphaproteobacteria</taxon>
        <taxon>Hyphomicrobiales</taxon>
        <taxon>Rhizobiaceae</taxon>
        <taxon>Rhizobium/Agrobacterium group</taxon>
        <taxon>Agrobacterium</taxon>
        <taxon>Agrobacterium tumefaciens complex</taxon>
    </lineage>
</organism>
<gene>
    <name evidence="2" type="ORF">CFBP5506_03345</name>
</gene>
<keyword evidence="1" id="KW-0472">Membrane</keyword>
<dbReference type="Proteomes" id="UP000305410">
    <property type="component" value="Chromosome Circular"/>
</dbReference>
<name>A0AAF0H0M0_AGRTU</name>
<dbReference type="AlphaFoldDB" id="A0AAF0H0M0"/>
<keyword evidence="1" id="KW-0812">Transmembrane</keyword>
<feature type="transmembrane region" description="Helical" evidence="1">
    <location>
        <begin position="12"/>
        <end position="33"/>
    </location>
</feature>
<reference evidence="2" key="1">
    <citation type="submission" date="2019-04" db="EMBL/GenBank/DDBJ databases">
        <authorList>
            <person name="Chiang H.-Y."/>
            <person name="Huang Y.-Y."/>
            <person name="Chou L."/>
            <person name="Lai E.-M."/>
            <person name="Kuo C.-H."/>
        </authorList>
    </citation>
    <scope>NUCLEOTIDE SEQUENCE</scope>
    <source>
        <strain evidence="2">CFBP5506</strain>
    </source>
</reference>
<sequence>MVDFFNVISNNHISVVATIGILMCVSGLLLCFFSGGKTHGLLLALVGAVFTALPFITSMKVNRDGLEILTNSQKANIELATTVAKQTQAIEEVKQGLAALNTVVQTFASTPAAGSDNSFTPKINWLQIQKNLSSSIDKSDSLLGDIQQRQQSVEDILGKNEALIGKMR</sequence>